<dbReference type="NCBIfam" id="TIGR01376">
    <property type="entry name" value="POMP_repeat"/>
    <property type="match status" value="1"/>
</dbReference>
<evidence type="ECO:0000256" key="8">
    <source>
        <dbReference type="SAM" id="MobiDB-lite"/>
    </source>
</evidence>
<organism evidence="10 11">
    <name type="scientific">Cymbomonas tetramitiformis</name>
    <dbReference type="NCBI Taxonomy" id="36881"/>
    <lineage>
        <taxon>Eukaryota</taxon>
        <taxon>Viridiplantae</taxon>
        <taxon>Chlorophyta</taxon>
        <taxon>Pyramimonadophyceae</taxon>
        <taxon>Pyramimonadales</taxon>
        <taxon>Pyramimonadaceae</taxon>
        <taxon>Cymbomonas</taxon>
    </lineage>
</organism>
<feature type="compositionally biased region" description="Pro residues" evidence="8">
    <location>
        <begin position="207"/>
        <end position="225"/>
    </location>
</feature>
<evidence type="ECO:0000256" key="2">
    <source>
        <dbReference type="ARBA" id="ARBA00004442"/>
    </source>
</evidence>
<name>A0AAE0FUW8_9CHLO</name>
<sequence length="554" mass="57482">VPDVTAGRSILERRKSDDQRVDSLRRLRSDTQGGLFFSMYVEGSGTEHKVLQLFNPYCDEVSLEEYELYITSNGGDIQTMQLAGSLGGGGLFIICGMDFYGQCNLQDSFISHNGDDAYALVWNGEVVDVIGVLGERENWAVAGEDAATKDHTLVRKSEVLAGNVDWAASAGTTEDNSEWIVQPKDTLDSLECHTATHACDTSVGCPEAPPPPYSPPPMPSPPKSPPIPLYPPGPPGYIADVQLNSSDMWEAGALLADAVGTYYVMTIQLSCDAAINETLPMVNRQLIITGDEVEAGQYRIDAQGSSGVLAVSPGGNVTVVNVAIVNGLAQQGAAVWLDGDAHLTLQSCTLANHSVQQQGTIYAEAGAAVIRILDTLLRNNSAGDSGSAIYATLGGETRLELSGSRVENCTGSAVTVSRCGSVVLSECDVRDVVSTSNGAVVGWSSCESNGSLTVASSYFGQNQAHGYGGAVNLFSFANGTVDIAGSAFVGNVVTGTALSTSSCQDGDAKGDGSGAALGCSGGTFLRLLVTASLMANNSAQGDCGNGGAVQVGTW</sequence>
<gene>
    <name evidence="10" type="ORF">CYMTET_25666</name>
</gene>
<evidence type="ECO:0000256" key="1">
    <source>
        <dbReference type="ARBA" id="ARBA00004196"/>
    </source>
</evidence>
<protein>
    <recommendedName>
        <fullName evidence="9">Right handed beta helix domain-containing protein</fullName>
    </recommendedName>
</protein>
<dbReference type="EMBL" id="LGRX02013759">
    <property type="protein sequence ID" value="KAK3265671.1"/>
    <property type="molecule type" value="Genomic_DNA"/>
</dbReference>
<evidence type="ECO:0000256" key="4">
    <source>
        <dbReference type="ARBA" id="ARBA00022525"/>
    </source>
</evidence>
<evidence type="ECO:0000313" key="10">
    <source>
        <dbReference type="EMBL" id="KAK3265671.1"/>
    </source>
</evidence>
<keyword evidence="5" id="KW-0732">Signal</keyword>
<dbReference type="Pfam" id="PF13229">
    <property type="entry name" value="Beta_helix"/>
    <property type="match status" value="1"/>
</dbReference>
<keyword evidence="7" id="KW-0998">Cell outer membrane</keyword>
<dbReference type="InterPro" id="IPR011050">
    <property type="entry name" value="Pectin_lyase_fold/virulence"/>
</dbReference>
<feature type="non-terminal residue" evidence="10">
    <location>
        <position position="1"/>
    </location>
</feature>
<dbReference type="GO" id="GO:0005576">
    <property type="term" value="C:extracellular region"/>
    <property type="evidence" value="ECO:0007669"/>
    <property type="project" value="UniProtKB-SubCell"/>
</dbReference>
<evidence type="ECO:0000259" key="9">
    <source>
        <dbReference type="Pfam" id="PF13229"/>
    </source>
</evidence>
<evidence type="ECO:0000256" key="5">
    <source>
        <dbReference type="ARBA" id="ARBA00022729"/>
    </source>
</evidence>
<feature type="domain" description="Right handed beta helix" evidence="9">
    <location>
        <begin position="310"/>
        <end position="466"/>
    </location>
</feature>
<reference evidence="10 11" key="1">
    <citation type="journal article" date="2015" name="Genome Biol. Evol.">
        <title>Comparative Genomics of a Bacterivorous Green Alga Reveals Evolutionary Causalities and Consequences of Phago-Mixotrophic Mode of Nutrition.</title>
        <authorList>
            <person name="Burns J.A."/>
            <person name="Paasch A."/>
            <person name="Narechania A."/>
            <person name="Kim E."/>
        </authorList>
    </citation>
    <scope>NUCLEOTIDE SEQUENCE [LARGE SCALE GENOMIC DNA]</scope>
    <source>
        <strain evidence="10 11">PLY_AMNH</strain>
    </source>
</reference>
<keyword evidence="6" id="KW-0472">Membrane</keyword>
<evidence type="ECO:0000256" key="3">
    <source>
        <dbReference type="ARBA" id="ARBA00004613"/>
    </source>
</evidence>
<dbReference type="SUPFAM" id="SSF51126">
    <property type="entry name" value="Pectin lyase-like"/>
    <property type="match status" value="1"/>
</dbReference>
<dbReference type="Proteomes" id="UP001190700">
    <property type="component" value="Unassembled WGS sequence"/>
</dbReference>
<evidence type="ECO:0000256" key="6">
    <source>
        <dbReference type="ARBA" id="ARBA00023136"/>
    </source>
</evidence>
<evidence type="ECO:0000256" key="7">
    <source>
        <dbReference type="ARBA" id="ARBA00023237"/>
    </source>
</evidence>
<dbReference type="InterPro" id="IPR039448">
    <property type="entry name" value="Beta_helix"/>
</dbReference>
<keyword evidence="4" id="KW-0964">Secreted</keyword>
<proteinExistence type="predicted"/>
<keyword evidence="11" id="KW-1185">Reference proteome</keyword>
<dbReference type="AlphaFoldDB" id="A0AAE0FUW8"/>
<comment type="caution">
    <text evidence="10">The sequence shown here is derived from an EMBL/GenBank/DDBJ whole genome shotgun (WGS) entry which is preliminary data.</text>
</comment>
<comment type="subcellular location">
    <subcellularLocation>
        <location evidence="1">Cell envelope</location>
    </subcellularLocation>
    <subcellularLocation>
        <location evidence="2">Cell outer membrane</location>
    </subcellularLocation>
    <subcellularLocation>
        <location evidence="3">Secreted</location>
    </subcellularLocation>
</comment>
<evidence type="ECO:0000313" key="11">
    <source>
        <dbReference type="Proteomes" id="UP001190700"/>
    </source>
</evidence>
<feature type="region of interest" description="Disordered" evidence="8">
    <location>
        <begin position="200"/>
        <end position="225"/>
    </location>
</feature>
<accession>A0AAE0FUW8</accession>
<dbReference type="InterPro" id="IPR003368">
    <property type="entry name" value="POMP_repeat"/>
</dbReference>